<dbReference type="PROSITE" id="PS50088">
    <property type="entry name" value="ANK_REPEAT"/>
    <property type="match status" value="1"/>
</dbReference>
<dbReference type="Gene3D" id="1.25.40.20">
    <property type="entry name" value="Ankyrin repeat-containing domain"/>
    <property type="match status" value="1"/>
</dbReference>
<evidence type="ECO:0000313" key="5">
    <source>
        <dbReference type="Proteomes" id="UP000230423"/>
    </source>
</evidence>
<sequence>NCNGTSVLTAAVTHGNNAIALWLLKNFGKELASLPNMYGITPLHVAASHGNIEYIRRAVKCDPKSVDSRDVFGCTPCAYAVQGGFLDVLEYLVETARAEIGCISVKGCVSCQEDLPRSIKQSTVSLGIKLERRDDQL</sequence>
<dbReference type="PROSITE" id="PS50297">
    <property type="entry name" value="ANK_REP_REGION"/>
    <property type="match status" value="1"/>
</dbReference>
<evidence type="ECO:0000313" key="4">
    <source>
        <dbReference type="EMBL" id="PIO55955.1"/>
    </source>
</evidence>
<dbReference type="Pfam" id="PF12796">
    <property type="entry name" value="Ank_2"/>
    <property type="match status" value="1"/>
</dbReference>
<accession>A0A2G9TDC5</accession>
<name>A0A2G9TDC5_TELCI</name>
<feature type="repeat" description="ANK" evidence="3">
    <location>
        <begin position="38"/>
        <end position="56"/>
    </location>
</feature>
<dbReference type="InterPro" id="IPR050889">
    <property type="entry name" value="Dendritic_Spine_Reg/Scaffold"/>
</dbReference>
<evidence type="ECO:0000256" key="1">
    <source>
        <dbReference type="ARBA" id="ARBA00022737"/>
    </source>
</evidence>
<dbReference type="PANTHER" id="PTHR24166">
    <property type="entry name" value="ROLLING PEBBLES, ISOFORM B"/>
    <property type="match status" value="1"/>
</dbReference>
<dbReference type="AlphaFoldDB" id="A0A2G9TDC5"/>
<evidence type="ECO:0000256" key="2">
    <source>
        <dbReference type="ARBA" id="ARBA00023043"/>
    </source>
</evidence>
<dbReference type="InterPro" id="IPR036770">
    <property type="entry name" value="Ankyrin_rpt-contain_sf"/>
</dbReference>
<dbReference type="InterPro" id="IPR002110">
    <property type="entry name" value="Ankyrin_rpt"/>
</dbReference>
<gene>
    <name evidence="4" type="ORF">TELCIR_22654</name>
</gene>
<dbReference type="EMBL" id="KZ383456">
    <property type="protein sequence ID" value="PIO55955.1"/>
    <property type="molecule type" value="Genomic_DNA"/>
</dbReference>
<reference evidence="4 5" key="1">
    <citation type="submission" date="2015-09" db="EMBL/GenBank/DDBJ databases">
        <title>Draft genome of the parasitic nematode Teladorsagia circumcincta isolate WARC Sus (inbred).</title>
        <authorList>
            <person name="Mitreva M."/>
        </authorList>
    </citation>
    <scope>NUCLEOTIDE SEQUENCE [LARGE SCALE GENOMIC DNA]</scope>
    <source>
        <strain evidence="4 5">S</strain>
    </source>
</reference>
<organism evidence="4 5">
    <name type="scientific">Teladorsagia circumcincta</name>
    <name type="common">Brown stomach worm</name>
    <name type="synonym">Ostertagia circumcincta</name>
    <dbReference type="NCBI Taxonomy" id="45464"/>
    <lineage>
        <taxon>Eukaryota</taxon>
        <taxon>Metazoa</taxon>
        <taxon>Ecdysozoa</taxon>
        <taxon>Nematoda</taxon>
        <taxon>Chromadorea</taxon>
        <taxon>Rhabditida</taxon>
        <taxon>Rhabditina</taxon>
        <taxon>Rhabditomorpha</taxon>
        <taxon>Strongyloidea</taxon>
        <taxon>Trichostrongylidae</taxon>
        <taxon>Teladorsagia</taxon>
    </lineage>
</organism>
<dbReference type="Proteomes" id="UP000230423">
    <property type="component" value="Unassembled WGS sequence"/>
</dbReference>
<dbReference type="OrthoDB" id="10261302at2759"/>
<keyword evidence="1" id="KW-0677">Repeat</keyword>
<keyword evidence="2 3" id="KW-0040">ANK repeat</keyword>
<protein>
    <submittedName>
        <fullName evidence="4">Ankyrin repeat protein</fullName>
    </submittedName>
</protein>
<keyword evidence="5" id="KW-1185">Reference proteome</keyword>
<dbReference type="SUPFAM" id="SSF48403">
    <property type="entry name" value="Ankyrin repeat"/>
    <property type="match status" value="1"/>
</dbReference>
<feature type="non-terminal residue" evidence="4">
    <location>
        <position position="1"/>
    </location>
</feature>
<dbReference type="SMART" id="SM00248">
    <property type="entry name" value="ANK"/>
    <property type="match status" value="3"/>
</dbReference>
<proteinExistence type="predicted"/>
<evidence type="ECO:0000256" key="3">
    <source>
        <dbReference type="PROSITE-ProRule" id="PRU00023"/>
    </source>
</evidence>
<dbReference type="PANTHER" id="PTHR24166:SF48">
    <property type="entry name" value="PROTEIN VAPYRIN"/>
    <property type="match status" value="1"/>
</dbReference>